<dbReference type="Proteomes" id="UP000821845">
    <property type="component" value="Chromosome 9"/>
</dbReference>
<gene>
    <name evidence="1" type="ORF">HPB50_024930</name>
</gene>
<accession>A0ACB7RN23</accession>
<sequence length="86" mass="8882">MFAENLWIPTVATVTRGGPIIAVSVASRQCTASTTADTLGRSAVAAAPSSPMVLCSSECRLCAAPISSPDRRLGCTTVPLPLDHVR</sequence>
<evidence type="ECO:0000313" key="2">
    <source>
        <dbReference type="Proteomes" id="UP000821845"/>
    </source>
</evidence>
<evidence type="ECO:0000313" key="1">
    <source>
        <dbReference type="EMBL" id="KAH6923217.1"/>
    </source>
</evidence>
<protein>
    <submittedName>
        <fullName evidence="1">Uncharacterized protein</fullName>
    </submittedName>
</protein>
<proteinExistence type="predicted"/>
<name>A0ACB7RN23_HYAAI</name>
<organism evidence="1 2">
    <name type="scientific">Hyalomma asiaticum</name>
    <name type="common">Tick</name>
    <dbReference type="NCBI Taxonomy" id="266040"/>
    <lineage>
        <taxon>Eukaryota</taxon>
        <taxon>Metazoa</taxon>
        <taxon>Ecdysozoa</taxon>
        <taxon>Arthropoda</taxon>
        <taxon>Chelicerata</taxon>
        <taxon>Arachnida</taxon>
        <taxon>Acari</taxon>
        <taxon>Parasitiformes</taxon>
        <taxon>Ixodida</taxon>
        <taxon>Ixodoidea</taxon>
        <taxon>Ixodidae</taxon>
        <taxon>Hyalomminae</taxon>
        <taxon>Hyalomma</taxon>
    </lineage>
</organism>
<comment type="caution">
    <text evidence="1">The sequence shown here is derived from an EMBL/GenBank/DDBJ whole genome shotgun (WGS) entry which is preliminary data.</text>
</comment>
<dbReference type="EMBL" id="CM023489">
    <property type="protein sequence ID" value="KAH6923217.1"/>
    <property type="molecule type" value="Genomic_DNA"/>
</dbReference>
<reference evidence="1" key="1">
    <citation type="submission" date="2020-05" db="EMBL/GenBank/DDBJ databases">
        <title>Large-scale comparative analyses of tick genomes elucidate their genetic diversity and vector capacities.</title>
        <authorList>
            <person name="Jia N."/>
            <person name="Wang J."/>
            <person name="Shi W."/>
            <person name="Du L."/>
            <person name="Sun Y."/>
            <person name="Zhan W."/>
            <person name="Jiang J."/>
            <person name="Wang Q."/>
            <person name="Zhang B."/>
            <person name="Ji P."/>
            <person name="Sakyi L.B."/>
            <person name="Cui X."/>
            <person name="Yuan T."/>
            <person name="Jiang B."/>
            <person name="Yang W."/>
            <person name="Lam T.T.-Y."/>
            <person name="Chang Q."/>
            <person name="Ding S."/>
            <person name="Wang X."/>
            <person name="Zhu J."/>
            <person name="Ruan X."/>
            <person name="Zhao L."/>
            <person name="Wei J."/>
            <person name="Que T."/>
            <person name="Du C."/>
            <person name="Cheng J."/>
            <person name="Dai P."/>
            <person name="Han X."/>
            <person name="Huang E."/>
            <person name="Gao Y."/>
            <person name="Liu J."/>
            <person name="Shao H."/>
            <person name="Ye R."/>
            <person name="Li L."/>
            <person name="Wei W."/>
            <person name="Wang X."/>
            <person name="Wang C."/>
            <person name="Yang T."/>
            <person name="Huo Q."/>
            <person name="Li W."/>
            <person name="Guo W."/>
            <person name="Chen H."/>
            <person name="Zhou L."/>
            <person name="Ni X."/>
            <person name="Tian J."/>
            <person name="Zhou Y."/>
            <person name="Sheng Y."/>
            <person name="Liu T."/>
            <person name="Pan Y."/>
            <person name="Xia L."/>
            <person name="Li J."/>
            <person name="Zhao F."/>
            <person name="Cao W."/>
        </authorList>
    </citation>
    <scope>NUCLEOTIDE SEQUENCE</scope>
    <source>
        <strain evidence="1">Hyas-2018</strain>
    </source>
</reference>
<keyword evidence="2" id="KW-1185">Reference proteome</keyword>